<accession>A0AAV4EN26</accession>
<evidence type="ECO:0000313" key="2">
    <source>
        <dbReference type="Proteomes" id="UP000762676"/>
    </source>
</evidence>
<evidence type="ECO:0008006" key="3">
    <source>
        <dbReference type="Google" id="ProtNLM"/>
    </source>
</evidence>
<dbReference type="InterPro" id="IPR036691">
    <property type="entry name" value="Endo/exonu/phosph_ase_sf"/>
</dbReference>
<comment type="caution">
    <text evidence="1">The sequence shown here is derived from an EMBL/GenBank/DDBJ whole genome shotgun (WGS) entry which is preliminary data.</text>
</comment>
<keyword evidence="2" id="KW-1185">Reference proteome</keyword>
<gene>
    <name evidence="1" type="ORF">ElyMa_001860200</name>
</gene>
<dbReference type="AlphaFoldDB" id="A0AAV4EN26"/>
<dbReference type="SUPFAM" id="SSF56219">
    <property type="entry name" value="DNase I-like"/>
    <property type="match status" value="1"/>
</dbReference>
<name>A0AAV4EN26_9GAST</name>
<sequence length="194" mass="22188">MDIVTHAWSRLSWSRMYGSMGGIPWFTDTRRAALTTHQGFLPEWEENPQNPQQNAMLKYINKTYELGRRLIKGPRHSSVHQARGDKFATGAIRPSTPRREKKPKARIKEINILQLNICGITKKKTELAKILHENKVYVALLQETLHSTTDLHITGYTSYAFGCTSCRGIATYVRNDLTADITNHQLMYRNVNCG</sequence>
<reference evidence="1 2" key="1">
    <citation type="journal article" date="2021" name="Elife">
        <title>Chloroplast acquisition without the gene transfer in kleptoplastic sea slugs, Plakobranchus ocellatus.</title>
        <authorList>
            <person name="Maeda T."/>
            <person name="Takahashi S."/>
            <person name="Yoshida T."/>
            <person name="Shimamura S."/>
            <person name="Takaki Y."/>
            <person name="Nagai Y."/>
            <person name="Toyoda A."/>
            <person name="Suzuki Y."/>
            <person name="Arimoto A."/>
            <person name="Ishii H."/>
            <person name="Satoh N."/>
            <person name="Nishiyama T."/>
            <person name="Hasebe M."/>
            <person name="Maruyama T."/>
            <person name="Minagawa J."/>
            <person name="Obokata J."/>
            <person name="Shigenobu S."/>
        </authorList>
    </citation>
    <scope>NUCLEOTIDE SEQUENCE [LARGE SCALE GENOMIC DNA]</scope>
</reference>
<proteinExistence type="predicted"/>
<organism evidence="1 2">
    <name type="scientific">Elysia marginata</name>
    <dbReference type="NCBI Taxonomy" id="1093978"/>
    <lineage>
        <taxon>Eukaryota</taxon>
        <taxon>Metazoa</taxon>
        <taxon>Spiralia</taxon>
        <taxon>Lophotrochozoa</taxon>
        <taxon>Mollusca</taxon>
        <taxon>Gastropoda</taxon>
        <taxon>Heterobranchia</taxon>
        <taxon>Euthyneura</taxon>
        <taxon>Panpulmonata</taxon>
        <taxon>Sacoglossa</taxon>
        <taxon>Placobranchoidea</taxon>
        <taxon>Plakobranchidae</taxon>
        <taxon>Elysia</taxon>
    </lineage>
</organism>
<dbReference type="EMBL" id="BMAT01003775">
    <property type="protein sequence ID" value="GFR61995.1"/>
    <property type="molecule type" value="Genomic_DNA"/>
</dbReference>
<protein>
    <recommendedName>
        <fullName evidence="3">Endonuclease/exonuclease/phosphatase domain-containing protein</fullName>
    </recommendedName>
</protein>
<dbReference type="Gene3D" id="3.60.10.10">
    <property type="entry name" value="Endonuclease/exonuclease/phosphatase"/>
    <property type="match status" value="1"/>
</dbReference>
<dbReference type="Proteomes" id="UP000762676">
    <property type="component" value="Unassembled WGS sequence"/>
</dbReference>
<evidence type="ECO:0000313" key="1">
    <source>
        <dbReference type="EMBL" id="GFR61995.1"/>
    </source>
</evidence>